<keyword evidence="2" id="KW-1133">Transmembrane helix</keyword>
<sequence>MGADGVIPILAVFIGNFTIVGKIGSLLDAFSARPSHYDYRQLVSQPVNEKGAMRQIRQYSTPPPTITVHYHTANASYWLVVQAIRQNGQTCTFREGDLLVAGDVAAAWGERRGLSLRVSIGDRDRDRRRLAPVDSVSSSLDFSSFPNDSTSSSYASTHAASHKVV</sequence>
<evidence type="ECO:0000256" key="1">
    <source>
        <dbReference type="SAM" id="MobiDB-lite"/>
    </source>
</evidence>
<evidence type="ECO:0000313" key="3">
    <source>
        <dbReference type="Proteomes" id="UP000887566"/>
    </source>
</evidence>
<proteinExistence type="predicted"/>
<accession>A0A914VE48</accession>
<evidence type="ECO:0000313" key="4">
    <source>
        <dbReference type="WBParaSite" id="PSAMB.scaffold17690size1072.g37370.t1"/>
    </source>
</evidence>
<dbReference type="WBParaSite" id="PSAMB.scaffold17690size1072.g37370.t1">
    <property type="protein sequence ID" value="PSAMB.scaffold17690size1072.g37370.t1"/>
    <property type="gene ID" value="PSAMB.scaffold17690size1072.g37370"/>
</dbReference>
<feature type="region of interest" description="Disordered" evidence="1">
    <location>
        <begin position="137"/>
        <end position="165"/>
    </location>
</feature>
<keyword evidence="2" id="KW-0812">Transmembrane</keyword>
<feature type="compositionally biased region" description="Low complexity" evidence="1">
    <location>
        <begin position="137"/>
        <end position="159"/>
    </location>
</feature>
<keyword evidence="3" id="KW-1185">Reference proteome</keyword>
<dbReference type="Proteomes" id="UP000887566">
    <property type="component" value="Unplaced"/>
</dbReference>
<name>A0A914VE48_9BILA</name>
<reference evidence="4" key="1">
    <citation type="submission" date="2022-11" db="UniProtKB">
        <authorList>
            <consortium name="WormBaseParasite"/>
        </authorList>
    </citation>
    <scope>IDENTIFICATION</scope>
</reference>
<feature type="transmembrane region" description="Helical" evidence="2">
    <location>
        <begin position="6"/>
        <end position="30"/>
    </location>
</feature>
<evidence type="ECO:0000256" key="2">
    <source>
        <dbReference type="SAM" id="Phobius"/>
    </source>
</evidence>
<protein>
    <submittedName>
        <fullName evidence="4">Uncharacterized protein</fullName>
    </submittedName>
</protein>
<keyword evidence="2" id="KW-0472">Membrane</keyword>
<organism evidence="3 4">
    <name type="scientific">Plectus sambesii</name>
    <dbReference type="NCBI Taxonomy" id="2011161"/>
    <lineage>
        <taxon>Eukaryota</taxon>
        <taxon>Metazoa</taxon>
        <taxon>Ecdysozoa</taxon>
        <taxon>Nematoda</taxon>
        <taxon>Chromadorea</taxon>
        <taxon>Plectida</taxon>
        <taxon>Plectina</taxon>
        <taxon>Plectoidea</taxon>
        <taxon>Plectidae</taxon>
        <taxon>Plectus</taxon>
    </lineage>
</organism>
<dbReference type="AlphaFoldDB" id="A0A914VE48"/>